<reference evidence="2 3" key="1">
    <citation type="journal article" date="2018" name="Cell">
        <title>The Chara Genome: Secondary Complexity and Implications for Plant Terrestrialization.</title>
        <authorList>
            <person name="Nishiyama T."/>
            <person name="Sakayama H."/>
            <person name="Vries J.D."/>
            <person name="Buschmann H."/>
            <person name="Saint-Marcoux D."/>
            <person name="Ullrich K.K."/>
            <person name="Haas F.B."/>
            <person name="Vanderstraeten L."/>
            <person name="Becker D."/>
            <person name="Lang D."/>
            <person name="Vosolsobe S."/>
            <person name="Rombauts S."/>
            <person name="Wilhelmsson P.K.I."/>
            <person name="Janitza P."/>
            <person name="Kern R."/>
            <person name="Heyl A."/>
            <person name="Rumpler F."/>
            <person name="Villalobos L.I.A.C."/>
            <person name="Clay J.M."/>
            <person name="Skokan R."/>
            <person name="Toyoda A."/>
            <person name="Suzuki Y."/>
            <person name="Kagoshima H."/>
            <person name="Schijlen E."/>
            <person name="Tajeshwar N."/>
            <person name="Catarino B."/>
            <person name="Hetherington A.J."/>
            <person name="Saltykova A."/>
            <person name="Bonnot C."/>
            <person name="Breuninger H."/>
            <person name="Symeonidi A."/>
            <person name="Radhakrishnan G.V."/>
            <person name="Van Nieuwerburgh F."/>
            <person name="Deforce D."/>
            <person name="Chang C."/>
            <person name="Karol K.G."/>
            <person name="Hedrich R."/>
            <person name="Ulvskov P."/>
            <person name="Glockner G."/>
            <person name="Delwiche C.F."/>
            <person name="Petrasek J."/>
            <person name="Van de Peer Y."/>
            <person name="Friml J."/>
            <person name="Beilby M."/>
            <person name="Dolan L."/>
            <person name="Kohara Y."/>
            <person name="Sugano S."/>
            <person name="Fujiyama A."/>
            <person name="Delaux P.-M."/>
            <person name="Quint M."/>
            <person name="TheiBen G."/>
            <person name="Hagemann M."/>
            <person name="Harholt J."/>
            <person name="Dunand C."/>
            <person name="Zachgo S."/>
            <person name="Langdale J."/>
            <person name="Maumus F."/>
            <person name="Straeten D.V.D."/>
            <person name="Gould S.B."/>
            <person name="Rensing S.A."/>
        </authorList>
    </citation>
    <scope>NUCLEOTIDE SEQUENCE [LARGE SCALE GENOMIC DNA]</scope>
    <source>
        <strain evidence="2 3">S276</strain>
    </source>
</reference>
<evidence type="ECO:0000313" key="3">
    <source>
        <dbReference type="Proteomes" id="UP000265515"/>
    </source>
</evidence>
<evidence type="ECO:0000313" key="2">
    <source>
        <dbReference type="EMBL" id="GBG90231.1"/>
    </source>
</evidence>
<accession>A0A388M6Q0</accession>
<sequence>MDETNALIRDYFVQMVTERRERVEREREEKRRRAEDDARRAKEARRGLREEQRLRHEAERDVRLMRILRSEFKKDREGDSDRDDFKGKKPAKSVSRTNPLYEEKEGLRRSIAQRTIGMEETEDEELAALRRQAAQLDLLEKRKRGPDIPVGNSPPMVTLEKKASIRLSEEVKTQIELLKSDQTKEVGMSSMPTKIDLSLKHIMASCGPGGQERFEQDCHNFYYFFNYRRIERGMSS</sequence>
<keyword evidence="3" id="KW-1185">Reference proteome</keyword>
<name>A0A388M6Q0_CHABU</name>
<evidence type="ECO:0000256" key="1">
    <source>
        <dbReference type="SAM" id="MobiDB-lite"/>
    </source>
</evidence>
<proteinExistence type="predicted"/>
<feature type="compositionally biased region" description="Basic and acidic residues" evidence="1">
    <location>
        <begin position="75"/>
        <end position="87"/>
    </location>
</feature>
<organism evidence="2 3">
    <name type="scientific">Chara braunii</name>
    <name type="common">Braun's stonewort</name>
    <dbReference type="NCBI Taxonomy" id="69332"/>
    <lineage>
        <taxon>Eukaryota</taxon>
        <taxon>Viridiplantae</taxon>
        <taxon>Streptophyta</taxon>
        <taxon>Charophyceae</taxon>
        <taxon>Charales</taxon>
        <taxon>Characeae</taxon>
        <taxon>Chara</taxon>
    </lineage>
</organism>
<dbReference type="AlphaFoldDB" id="A0A388M6Q0"/>
<dbReference type="Proteomes" id="UP000265515">
    <property type="component" value="Unassembled WGS sequence"/>
</dbReference>
<feature type="region of interest" description="Disordered" evidence="1">
    <location>
        <begin position="21"/>
        <end position="55"/>
    </location>
</feature>
<comment type="caution">
    <text evidence="2">The sequence shown here is derived from an EMBL/GenBank/DDBJ whole genome shotgun (WGS) entry which is preliminary data.</text>
</comment>
<dbReference type="EMBL" id="BFEA01000797">
    <property type="protein sequence ID" value="GBG90231.1"/>
    <property type="molecule type" value="Genomic_DNA"/>
</dbReference>
<feature type="region of interest" description="Disordered" evidence="1">
    <location>
        <begin position="75"/>
        <end position="104"/>
    </location>
</feature>
<gene>
    <name evidence="2" type="ORF">CBR_g50409</name>
</gene>
<dbReference type="Gramene" id="GBG90231">
    <property type="protein sequence ID" value="GBG90231"/>
    <property type="gene ID" value="CBR_g50409"/>
</dbReference>
<protein>
    <submittedName>
        <fullName evidence="2">Uncharacterized protein</fullName>
    </submittedName>
</protein>